<evidence type="ECO:0000313" key="2">
    <source>
        <dbReference type="Proteomes" id="UP000460272"/>
    </source>
</evidence>
<organism evidence="1 2">
    <name type="scientific">Trebonia kvetii</name>
    <dbReference type="NCBI Taxonomy" id="2480626"/>
    <lineage>
        <taxon>Bacteria</taxon>
        <taxon>Bacillati</taxon>
        <taxon>Actinomycetota</taxon>
        <taxon>Actinomycetes</taxon>
        <taxon>Streptosporangiales</taxon>
        <taxon>Treboniaceae</taxon>
        <taxon>Trebonia</taxon>
    </lineage>
</organism>
<dbReference type="Proteomes" id="UP000460272">
    <property type="component" value="Unassembled WGS sequence"/>
</dbReference>
<evidence type="ECO:0000313" key="1">
    <source>
        <dbReference type="EMBL" id="TVZ02099.1"/>
    </source>
</evidence>
<dbReference type="RefSeq" id="WP_145856784.1">
    <property type="nucleotide sequence ID" value="NZ_RPFW01000005.1"/>
</dbReference>
<name>A0A6P2BSL6_9ACTN</name>
<dbReference type="OrthoDB" id="3829127at2"/>
<sequence length="212" mass="22341">MTRLATFRSAGRDVSVPAVTTPEGGIMPARRERPWRRRLHALGARRQSLLEIQHSVLERLLALLEAAHADLSAGWAQDGWWTTPADGSQQILVTGLAAGVSAPHDADAVCLVGALIRAGAAQGGDAEVGRAIDAVYDALWESRGQSATATGMLTVSSPQVRLARTQALTRWNDAKGRTSGEVLAILDRAIARVIQTLAALPAPCDAARGCPS</sequence>
<dbReference type="InterPro" id="IPR045677">
    <property type="entry name" value="DUF6197"/>
</dbReference>
<keyword evidence="2" id="KW-1185">Reference proteome</keyword>
<comment type="caution">
    <text evidence="1">The sequence shown here is derived from an EMBL/GenBank/DDBJ whole genome shotgun (WGS) entry which is preliminary data.</text>
</comment>
<dbReference type="AlphaFoldDB" id="A0A6P2BSL6"/>
<dbReference type="EMBL" id="RPFW01000005">
    <property type="protein sequence ID" value="TVZ02099.1"/>
    <property type="molecule type" value="Genomic_DNA"/>
</dbReference>
<gene>
    <name evidence="1" type="ORF">EAS64_24985</name>
</gene>
<accession>A0A6P2BSL6</accession>
<proteinExistence type="predicted"/>
<reference evidence="1 2" key="1">
    <citation type="submission" date="2018-11" db="EMBL/GenBank/DDBJ databases">
        <title>Trebonia kvetii gen.nov., sp.nov., a novel acidophilic actinobacterium, and proposal of the new actinobacterial family Treboniaceae fam. nov.</title>
        <authorList>
            <person name="Rapoport D."/>
            <person name="Sagova-Mareckova M."/>
            <person name="Sedlacek I."/>
            <person name="Provaznik J."/>
            <person name="Kralova S."/>
            <person name="Pavlinic D."/>
            <person name="Benes V."/>
            <person name="Kopecky J."/>
        </authorList>
    </citation>
    <scope>NUCLEOTIDE SEQUENCE [LARGE SCALE GENOMIC DNA]</scope>
    <source>
        <strain evidence="1 2">15Tr583</strain>
    </source>
</reference>
<dbReference type="Pfam" id="PF19698">
    <property type="entry name" value="DUF6197"/>
    <property type="match status" value="1"/>
</dbReference>
<protein>
    <submittedName>
        <fullName evidence="1">Uncharacterized protein</fullName>
    </submittedName>
</protein>